<feature type="domain" description="ABC3 transporter permease C-terminal" evidence="8">
    <location>
        <begin position="277"/>
        <end position="387"/>
    </location>
</feature>
<gene>
    <name evidence="10" type="ORF">SAMN05216378_5648</name>
</gene>
<evidence type="ECO:0000259" key="9">
    <source>
        <dbReference type="Pfam" id="PF12704"/>
    </source>
</evidence>
<organism evidence="10 11">
    <name type="scientific">Paenibacillus catalpae</name>
    <dbReference type="NCBI Taxonomy" id="1045775"/>
    <lineage>
        <taxon>Bacteria</taxon>
        <taxon>Bacillati</taxon>
        <taxon>Bacillota</taxon>
        <taxon>Bacilli</taxon>
        <taxon>Bacillales</taxon>
        <taxon>Paenibacillaceae</taxon>
        <taxon>Paenibacillus</taxon>
    </lineage>
</organism>
<dbReference type="InterPro" id="IPR025857">
    <property type="entry name" value="MacB_PCD"/>
</dbReference>
<evidence type="ECO:0000313" key="10">
    <source>
        <dbReference type="EMBL" id="SFF24268.1"/>
    </source>
</evidence>
<keyword evidence="5 7" id="KW-0472">Membrane</keyword>
<dbReference type="InterPro" id="IPR050250">
    <property type="entry name" value="Macrolide_Exporter_MacB"/>
</dbReference>
<sequence length="396" mass="42310">MKITQGLIMAVKSVLSNKLRTILSMLGILIGVATVIALVAMGKASSNEVAGQVSTLGSPDSLSVTITGRGTVTSLSVDEALKLGELSNVIGVAPITSTNGYAKYGRTQVSVTVEGITPEYEEVKDFSVQDGRYIAAPDINNKTKAALIGTQTAQDLFEDERVDPEDAVGRKITINGYIFTIVGLLESKGDSLTGSNDEKILIPISTAQKIFQVSGVTTINMKVTDTKLMGSVVSSVEAELYEKFRGNENAYRVLNQEEAMKTLNSVNETMNRQLIYVAAISLIVGGIGIMNIMLVSVTERTREIGIRKSLGAKKRDILFQFLVEAVVISGLGGMLGIIIGNIASYIIGEVMKTPTEVPMNTMLLSFGFSAFVGVVFGYLPANKAASLRPVDALRHD</sequence>
<keyword evidence="2" id="KW-1003">Cell membrane</keyword>
<feature type="transmembrane region" description="Helical" evidence="7">
    <location>
        <begin position="359"/>
        <end position="379"/>
    </location>
</feature>
<feature type="transmembrane region" description="Helical" evidence="7">
    <location>
        <begin position="318"/>
        <end position="347"/>
    </location>
</feature>
<evidence type="ECO:0000256" key="2">
    <source>
        <dbReference type="ARBA" id="ARBA00022475"/>
    </source>
</evidence>
<evidence type="ECO:0000256" key="5">
    <source>
        <dbReference type="ARBA" id="ARBA00023136"/>
    </source>
</evidence>
<dbReference type="GO" id="GO:0005886">
    <property type="term" value="C:plasma membrane"/>
    <property type="evidence" value="ECO:0007669"/>
    <property type="project" value="UniProtKB-SubCell"/>
</dbReference>
<protein>
    <submittedName>
        <fullName evidence="10">Putative ABC transport system permease protein</fullName>
    </submittedName>
</protein>
<dbReference type="Proteomes" id="UP000198855">
    <property type="component" value="Unassembled WGS sequence"/>
</dbReference>
<name>A0A1I2H3Z8_9BACL</name>
<evidence type="ECO:0000256" key="1">
    <source>
        <dbReference type="ARBA" id="ARBA00004651"/>
    </source>
</evidence>
<feature type="transmembrane region" description="Helical" evidence="7">
    <location>
        <begin position="21"/>
        <end position="42"/>
    </location>
</feature>
<comment type="similarity">
    <text evidence="6">Belongs to the ABC-4 integral membrane protein family.</text>
</comment>
<dbReference type="STRING" id="1045775.SAMN05216378_5648"/>
<dbReference type="GO" id="GO:0022857">
    <property type="term" value="F:transmembrane transporter activity"/>
    <property type="evidence" value="ECO:0007669"/>
    <property type="project" value="TreeGrafter"/>
</dbReference>
<evidence type="ECO:0000259" key="8">
    <source>
        <dbReference type="Pfam" id="PF02687"/>
    </source>
</evidence>
<keyword evidence="3 7" id="KW-0812">Transmembrane</keyword>
<reference evidence="11" key="1">
    <citation type="submission" date="2016-10" db="EMBL/GenBank/DDBJ databases">
        <authorList>
            <person name="Varghese N."/>
            <person name="Submissions S."/>
        </authorList>
    </citation>
    <scope>NUCLEOTIDE SEQUENCE [LARGE SCALE GENOMIC DNA]</scope>
    <source>
        <strain evidence="11">CGMCC 1.10784</strain>
    </source>
</reference>
<keyword evidence="4 7" id="KW-1133">Transmembrane helix</keyword>
<dbReference type="RefSeq" id="WP_091189958.1">
    <property type="nucleotide sequence ID" value="NZ_FOMT01000006.1"/>
</dbReference>
<evidence type="ECO:0000256" key="4">
    <source>
        <dbReference type="ARBA" id="ARBA00022989"/>
    </source>
</evidence>
<dbReference type="PANTHER" id="PTHR30572:SF4">
    <property type="entry name" value="ABC TRANSPORTER PERMEASE YTRF"/>
    <property type="match status" value="1"/>
</dbReference>
<dbReference type="Pfam" id="PF12704">
    <property type="entry name" value="MacB_PCD"/>
    <property type="match status" value="1"/>
</dbReference>
<dbReference type="PANTHER" id="PTHR30572">
    <property type="entry name" value="MEMBRANE COMPONENT OF TRANSPORTER-RELATED"/>
    <property type="match status" value="1"/>
</dbReference>
<evidence type="ECO:0000256" key="7">
    <source>
        <dbReference type="SAM" id="Phobius"/>
    </source>
</evidence>
<evidence type="ECO:0000313" key="11">
    <source>
        <dbReference type="Proteomes" id="UP000198855"/>
    </source>
</evidence>
<evidence type="ECO:0000256" key="3">
    <source>
        <dbReference type="ARBA" id="ARBA00022692"/>
    </source>
</evidence>
<dbReference type="EMBL" id="FOMT01000006">
    <property type="protein sequence ID" value="SFF24268.1"/>
    <property type="molecule type" value="Genomic_DNA"/>
</dbReference>
<dbReference type="AlphaFoldDB" id="A0A1I2H3Z8"/>
<accession>A0A1I2H3Z8</accession>
<feature type="domain" description="MacB-like periplasmic core" evidence="9">
    <location>
        <begin position="21"/>
        <end position="238"/>
    </location>
</feature>
<comment type="subcellular location">
    <subcellularLocation>
        <location evidence="1">Cell membrane</location>
        <topology evidence="1">Multi-pass membrane protein</topology>
    </subcellularLocation>
</comment>
<proteinExistence type="inferred from homology"/>
<dbReference type="Pfam" id="PF02687">
    <property type="entry name" value="FtsX"/>
    <property type="match status" value="1"/>
</dbReference>
<feature type="transmembrane region" description="Helical" evidence="7">
    <location>
        <begin position="274"/>
        <end position="297"/>
    </location>
</feature>
<keyword evidence="11" id="KW-1185">Reference proteome</keyword>
<dbReference type="OrthoDB" id="9770036at2"/>
<evidence type="ECO:0000256" key="6">
    <source>
        <dbReference type="ARBA" id="ARBA00038076"/>
    </source>
</evidence>
<dbReference type="InterPro" id="IPR003838">
    <property type="entry name" value="ABC3_permease_C"/>
</dbReference>